<evidence type="ECO:0008006" key="3">
    <source>
        <dbReference type="Google" id="ProtNLM"/>
    </source>
</evidence>
<proteinExistence type="predicted"/>
<dbReference type="PATRIC" id="fig|1219045.3.peg.1560"/>
<evidence type="ECO:0000313" key="2">
    <source>
        <dbReference type="Proteomes" id="UP000024284"/>
    </source>
</evidence>
<dbReference type="AlphaFoldDB" id="A0A086PAA7"/>
<keyword evidence="2" id="KW-1185">Reference proteome</keyword>
<evidence type="ECO:0000313" key="1">
    <source>
        <dbReference type="EMBL" id="KFG90325.1"/>
    </source>
</evidence>
<dbReference type="eggNOG" id="ENOG50349FZ">
    <property type="taxonomic scope" value="Bacteria"/>
</dbReference>
<organism evidence="1 2">
    <name type="scientific">Sphingobium herbicidovorans (strain ATCC 700291 / DSM 11019 / CCUG 56400 / KCTC 2939 / LMG 18315 / NBRC 16415 / MH)</name>
    <name type="common">Sphingomonas herbicidovorans</name>
    <dbReference type="NCBI Taxonomy" id="1219045"/>
    <lineage>
        <taxon>Bacteria</taxon>
        <taxon>Pseudomonadati</taxon>
        <taxon>Pseudomonadota</taxon>
        <taxon>Alphaproteobacteria</taxon>
        <taxon>Sphingomonadales</taxon>
        <taxon>Sphingomonadaceae</taxon>
        <taxon>Sphingobium</taxon>
    </lineage>
</organism>
<accession>A0A086PAA7</accession>
<comment type="caution">
    <text evidence="1">The sequence shown here is derived from an EMBL/GenBank/DDBJ whole genome shotgun (WGS) entry which is preliminary data.</text>
</comment>
<gene>
    <name evidence="1" type="ORF">BV98_001527</name>
</gene>
<protein>
    <recommendedName>
        <fullName evidence="3">RiboL-PSP-HEPN domain-containing protein</fullName>
    </recommendedName>
</protein>
<dbReference type="EMBL" id="JFZA02000012">
    <property type="protein sequence ID" value="KFG90325.1"/>
    <property type="molecule type" value="Genomic_DNA"/>
</dbReference>
<name>A0A086PAA7_SPHHM</name>
<dbReference type="Proteomes" id="UP000024284">
    <property type="component" value="Unassembled WGS sequence"/>
</dbReference>
<reference evidence="1" key="1">
    <citation type="submission" date="2014-08" db="EMBL/GenBank/DDBJ databases">
        <title>Draft genome sequences of Sphingobium herbicidovorans.</title>
        <authorList>
            <person name="Gan H.M."/>
            <person name="Gan H.Y."/>
            <person name="Savka M.A."/>
        </authorList>
    </citation>
    <scope>NUCLEOTIDE SEQUENCE [LARGE SCALE GENOMIC DNA]</scope>
    <source>
        <strain evidence="1">NBRC 16415</strain>
    </source>
</reference>
<sequence length="176" mass="19321">MPRSAVVAAISAMDAYIHSVLDERIPIALAQPIIPEALAAAMADLLPIKNAASFRQAFPILTASNTATALSARLRDRSLQFLSYQAPDKIIAAYSLIGLEGIFDEVANFWPGPGTTAQEIKNRLANYVKRRNQIAHEGDYEVGGAVRQMQPKYANDCADFIHNLTSRFDRAVYGER</sequence>